<comment type="caution">
    <text evidence="3">The sequence shown here is derived from an EMBL/GenBank/DDBJ whole genome shotgun (WGS) entry which is preliminary data.</text>
</comment>
<feature type="signal peptide" evidence="2">
    <location>
        <begin position="1"/>
        <end position="22"/>
    </location>
</feature>
<dbReference type="EMBL" id="JBANQN010000005">
    <property type="protein sequence ID" value="KAK6788607.1"/>
    <property type="molecule type" value="Genomic_DNA"/>
</dbReference>
<protein>
    <submittedName>
        <fullName evidence="3">Uncharacterized protein</fullName>
    </submittedName>
</protein>
<proteinExistence type="predicted"/>
<sequence length="103" mass="11376">MNYKAFSLILFVLIFCLSSTMTSRKVLLGSGNSKMQSQSHHPRLAGSATTQPPPVKIAARHQHLTYGPYGPVCNEKVYGNCIRSPPTVPRCNYGVRCKRTIVP</sequence>
<keyword evidence="2" id="KW-0732">Signal</keyword>
<dbReference type="Proteomes" id="UP001371456">
    <property type="component" value="Unassembled WGS sequence"/>
</dbReference>
<reference evidence="3 4" key="1">
    <citation type="submission" date="2024-02" db="EMBL/GenBank/DDBJ databases">
        <title>de novo genome assembly of Solanum bulbocastanum strain 11H21.</title>
        <authorList>
            <person name="Hosaka A.J."/>
        </authorList>
    </citation>
    <scope>NUCLEOTIDE SEQUENCE [LARGE SCALE GENOMIC DNA]</scope>
    <source>
        <tissue evidence="3">Young leaves</tissue>
    </source>
</reference>
<feature type="chain" id="PRO_5042885367" evidence="2">
    <location>
        <begin position="23"/>
        <end position="103"/>
    </location>
</feature>
<feature type="region of interest" description="Disordered" evidence="1">
    <location>
        <begin position="31"/>
        <end position="52"/>
    </location>
</feature>
<dbReference type="AlphaFoldDB" id="A0AAN8YDL5"/>
<evidence type="ECO:0000313" key="4">
    <source>
        <dbReference type="Proteomes" id="UP001371456"/>
    </source>
</evidence>
<organism evidence="3 4">
    <name type="scientific">Solanum bulbocastanum</name>
    <name type="common">Wild potato</name>
    <dbReference type="NCBI Taxonomy" id="147425"/>
    <lineage>
        <taxon>Eukaryota</taxon>
        <taxon>Viridiplantae</taxon>
        <taxon>Streptophyta</taxon>
        <taxon>Embryophyta</taxon>
        <taxon>Tracheophyta</taxon>
        <taxon>Spermatophyta</taxon>
        <taxon>Magnoliopsida</taxon>
        <taxon>eudicotyledons</taxon>
        <taxon>Gunneridae</taxon>
        <taxon>Pentapetalae</taxon>
        <taxon>asterids</taxon>
        <taxon>lamiids</taxon>
        <taxon>Solanales</taxon>
        <taxon>Solanaceae</taxon>
        <taxon>Solanoideae</taxon>
        <taxon>Solaneae</taxon>
        <taxon>Solanum</taxon>
    </lineage>
</organism>
<keyword evidence="4" id="KW-1185">Reference proteome</keyword>
<evidence type="ECO:0000256" key="1">
    <source>
        <dbReference type="SAM" id="MobiDB-lite"/>
    </source>
</evidence>
<gene>
    <name evidence="3" type="ORF">RDI58_012405</name>
</gene>
<name>A0AAN8YDL5_SOLBU</name>
<accession>A0AAN8YDL5</accession>
<evidence type="ECO:0000256" key="2">
    <source>
        <dbReference type="SAM" id="SignalP"/>
    </source>
</evidence>
<evidence type="ECO:0000313" key="3">
    <source>
        <dbReference type="EMBL" id="KAK6788607.1"/>
    </source>
</evidence>